<comment type="caution">
    <text evidence="2">The sequence shown here is derived from an EMBL/GenBank/DDBJ whole genome shotgun (WGS) entry which is preliminary data.</text>
</comment>
<proteinExistence type="inferred from homology"/>
<dbReference type="PANTHER" id="PTHR21255:SF65">
    <property type="entry name" value="TCTEX1 DOMAIN-CONTAINING PROTEIN 2"/>
    <property type="match status" value="1"/>
</dbReference>
<dbReference type="GO" id="GO:0007018">
    <property type="term" value="P:microtubule-based movement"/>
    <property type="evidence" value="ECO:0007669"/>
    <property type="project" value="TreeGrafter"/>
</dbReference>
<dbReference type="Gene3D" id="3.30.1140.40">
    <property type="entry name" value="Tctex-1"/>
    <property type="match status" value="1"/>
</dbReference>
<gene>
    <name evidence="2" type="ORF">GSLYS_00020885001</name>
</gene>
<evidence type="ECO:0000313" key="2">
    <source>
        <dbReference type="EMBL" id="CAL1547568.1"/>
    </source>
</evidence>
<dbReference type="InterPro" id="IPR005334">
    <property type="entry name" value="Tctex-1-like"/>
</dbReference>
<reference evidence="2 3" key="1">
    <citation type="submission" date="2024-04" db="EMBL/GenBank/DDBJ databases">
        <authorList>
            <consortium name="Genoscope - CEA"/>
            <person name="William W."/>
        </authorList>
    </citation>
    <scope>NUCLEOTIDE SEQUENCE [LARGE SCALE GENOMIC DNA]</scope>
</reference>
<dbReference type="Pfam" id="PF03645">
    <property type="entry name" value="Tctex-1"/>
    <property type="match status" value="1"/>
</dbReference>
<dbReference type="PANTHER" id="PTHR21255">
    <property type="entry name" value="T-COMPLEX-ASSOCIATED-TESTIS-EXPRESSED 1/ DYNEIN LIGHT CHAIN"/>
    <property type="match status" value="1"/>
</dbReference>
<dbReference type="GO" id="GO:0045505">
    <property type="term" value="F:dynein intermediate chain binding"/>
    <property type="evidence" value="ECO:0007669"/>
    <property type="project" value="TreeGrafter"/>
</dbReference>
<accession>A0AAV2IN66</accession>
<dbReference type="Proteomes" id="UP001497497">
    <property type="component" value="Unassembled WGS sequence"/>
</dbReference>
<evidence type="ECO:0000256" key="1">
    <source>
        <dbReference type="ARBA" id="ARBA00005361"/>
    </source>
</evidence>
<comment type="similarity">
    <text evidence="1">Belongs to the dynein light chain Tctex-type family.</text>
</comment>
<dbReference type="GO" id="GO:0005737">
    <property type="term" value="C:cytoplasm"/>
    <property type="evidence" value="ECO:0007669"/>
    <property type="project" value="TreeGrafter"/>
</dbReference>
<dbReference type="GO" id="GO:0005868">
    <property type="term" value="C:cytoplasmic dynein complex"/>
    <property type="evidence" value="ECO:0007669"/>
    <property type="project" value="TreeGrafter"/>
</dbReference>
<protein>
    <submittedName>
        <fullName evidence="2">Uncharacterized protein</fullName>
    </submittedName>
</protein>
<evidence type="ECO:0000313" key="3">
    <source>
        <dbReference type="Proteomes" id="UP001497497"/>
    </source>
</evidence>
<name>A0AAV2IN66_LYMST</name>
<dbReference type="AlphaFoldDB" id="A0AAV2IN66"/>
<dbReference type="InterPro" id="IPR038586">
    <property type="entry name" value="Tctex-1-like_sf"/>
</dbReference>
<sequence>MSKAGSVCERRGDLSLDSSFTGTSAKLKLGRFRWKMRGMLSNLGSSTVVTNQQPVVAYENTYKMAPDDGKRFSIKRAEEVIDGVFNHYLHGKSYDSKVFPRLIKTLTELIRDRVKTQGMERYKILATVTVIENKEQGVHLASRALWNQHLDNFASLSYEGPDYYAVGSVYAIYHD</sequence>
<dbReference type="EMBL" id="CAXITT010001008">
    <property type="protein sequence ID" value="CAL1547568.1"/>
    <property type="molecule type" value="Genomic_DNA"/>
</dbReference>
<dbReference type="CDD" id="cd21451">
    <property type="entry name" value="DLC-like_TCTEX1D"/>
    <property type="match status" value="1"/>
</dbReference>
<keyword evidence="3" id="KW-1185">Reference proteome</keyword>
<organism evidence="2 3">
    <name type="scientific">Lymnaea stagnalis</name>
    <name type="common">Great pond snail</name>
    <name type="synonym">Helix stagnalis</name>
    <dbReference type="NCBI Taxonomy" id="6523"/>
    <lineage>
        <taxon>Eukaryota</taxon>
        <taxon>Metazoa</taxon>
        <taxon>Spiralia</taxon>
        <taxon>Lophotrochozoa</taxon>
        <taxon>Mollusca</taxon>
        <taxon>Gastropoda</taxon>
        <taxon>Heterobranchia</taxon>
        <taxon>Euthyneura</taxon>
        <taxon>Panpulmonata</taxon>
        <taxon>Hygrophila</taxon>
        <taxon>Lymnaeoidea</taxon>
        <taxon>Lymnaeidae</taxon>
        <taxon>Lymnaea</taxon>
    </lineage>
</organism>